<feature type="compositionally biased region" description="Polar residues" evidence="1">
    <location>
        <begin position="48"/>
        <end position="70"/>
    </location>
</feature>
<evidence type="ECO:0000313" key="3">
    <source>
        <dbReference type="EMBL" id="CAD7463924.1"/>
    </source>
</evidence>
<dbReference type="InterPro" id="IPR011333">
    <property type="entry name" value="SKP1/BTB/POZ_sf"/>
</dbReference>
<evidence type="ECO:0000256" key="1">
    <source>
        <dbReference type="SAM" id="MobiDB-lite"/>
    </source>
</evidence>
<dbReference type="PROSITE" id="PS50097">
    <property type="entry name" value="BTB"/>
    <property type="match status" value="1"/>
</dbReference>
<protein>
    <recommendedName>
        <fullName evidence="2">BTB domain-containing protein</fullName>
    </recommendedName>
</protein>
<feature type="domain" description="BTB" evidence="2">
    <location>
        <begin position="103"/>
        <end position="129"/>
    </location>
</feature>
<dbReference type="AlphaFoldDB" id="A0A7R9P179"/>
<dbReference type="Gene3D" id="3.30.710.10">
    <property type="entry name" value="Potassium Channel Kv1.1, Chain A"/>
    <property type="match status" value="1"/>
</dbReference>
<feature type="region of interest" description="Disordered" evidence="1">
    <location>
        <begin position="27"/>
        <end position="70"/>
    </location>
</feature>
<sequence>MLTTIRQEISRSDTNMRAAVTTAKISQLPSTKGWGEKQEGEHSDMTLHQKSKVTTGNARRLSRTSMEQSEQPAAQATKWYNLCLPGPHFQQGFKKLYDGQFGFDCTLMVEGLAIKVHKVVLASASDLFKPQNRPRVGCQTVTIHAEWAQTTAYNLKEKIHPHTEKDLARETKIEDHDSP</sequence>
<evidence type="ECO:0000259" key="2">
    <source>
        <dbReference type="PROSITE" id="PS50097"/>
    </source>
</evidence>
<dbReference type="Pfam" id="PF00651">
    <property type="entry name" value="BTB"/>
    <property type="match status" value="1"/>
</dbReference>
<gene>
    <name evidence="3" type="ORF">TTEB3V08_LOCUS11803</name>
</gene>
<dbReference type="CDD" id="cd18186">
    <property type="entry name" value="BTB_POZ_ZBTB_KLHL-like"/>
    <property type="match status" value="1"/>
</dbReference>
<name>A0A7R9P179_9NEOP</name>
<feature type="region of interest" description="Disordered" evidence="1">
    <location>
        <begin position="158"/>
        <end position="179"/>
    </location>
</feature>
<dbReference type="SUPFAM" id="SSF54695">
    <property type="entry name" value="POZ domain"/>
    <property type="match status" value="1"/>
</dbReference>
<accession>A0A7R9P179</accession>
<feature type="compositionally biased region" description="Basic and acidic residues" evidence="1">
    <location>
        <begin position="34"/>
        <end position="47"/>
    </location>
</feature>
<organism evidence="3">
    <name type="scientific">Timema tahoe</name>
    <dbReference type="NCBI Taxonomy" id="61484"/>
    <lineage>
        <taxon>Eukaryota</taxon>
        <taxon>Metazoa</taxon>
        <taxon>Ecdysozoa</taxon>
        <taxon>Arthropoda</taxon>
        <taxon>Hexapoda</taxon>
        <taxon>Insecta</taxon>
        <taxon>Pterygota</taxon>
        <taxon>Neoptera</taxon>
        <taxon>Polyneoptera</taxon>
        <taxon>Phasmatodea</taxon>
        <taxon>Timematodea</taxon>
        <taxon>Timematoidea</taxon>
        <taxon>Timematidae</taxon>
        <taxon>Timema</taxon>
    </lineage>
</organism>
<dbReference type="EMBL" id="OE009754">
    <property type="protein sequence ID" value="CAD7463924.1"/>
    <property type="molecule type" value="Genomic_DNA"/>
</dbReference>
<reference evidence="3" key="1">
    <citation type="submission" date="2020-11" db="EMBL/GenBank/DDBJ databases">
        <authorList>
            <person name="Tran Van P."/>
        </authorList>
    </citation>
    <scope>NUCLEOTIDE SEQUENCE</scope>
</reference>
<dbReference type="InterPro" id="IPR000210">
    <property type="entry name" value="BTB/POZ_dom"/>
</dbReference>
<proteinExistence type="predicted"/>